<dbReference type="InterPro" id="IPR004919">
    <property type="entry name" value="GmrSD_N"/>
</dbReference>
<dbReference type="RefSeq" id="WP_205278420.1">
    <property type="nucleotide sequence ID" value="NZ_JAFFPU010000013.1"/>
</dbReference>
<reference evidence="2 3" key="1">
    <citation type="submission" date="2021-02" db="EMBL/GenBank/DDBJ databases">
        <title>Leptospira ainlahdjerensis sp. nov., Leptospira ainazelensis sp. nov., Leptospira abararensis sp. nov. and Leptospira chreensis sp. nov., four new species isolated from water sources in Algeria.</title>
        <authorList>
            <person name="Amara Korba A."/>
            <person name="Kainiu M."/>
            <person name="Vincent A.T."/>
            <person name="Mariet J.-F."/>
            <person name="Veyrier F.J."/>
            <person name="Goarant C."/>
            <person name="Picardeau M."/>
        </authorList>
    </citation>
    <scope>NUCLEOTIDE SEQUENCE [LARGE SCALE GENOMIC DNA]</scope>
    <source>
        <strain evidence="2 3">201903070</strain>
    </source>
</reference>
<keyword evidence="3" id="KW-1185">Reference proteome</keyword>
<evidence type="ECO:0000259" key="1">
    <source>
        <dbReference type="Pfam" id="PF03235"/>
    </source>
</evidence>
<gene>
    <name evidence="2" type="ORF">JWG45_03590</name>
</gene>
<evidence type="ECO:0000313" key="2">
    <source>
        <dbReference type="EMBL" id="MBM9576229.1"/>
    </source>
</evidence>
<feature type="domain" description="GmrSD restriction endonucleases N-terminal" evidence="1">
    <location>
        <begin position="41"/>
        <end position="194"/>
    </location>
</feature>
<protein>
    <submittedName>
        <fullName evidence="2">DUF262 domain-containing protein</fullName>
    </submittedName>
</protein>
<dbReference type="Pfam" id="PF03235">
    <property type="entry name" value="GmrSD_N"/>
    <property type="match status" value="1"/>
</dbReference>
<accession>A0ABS2U8X4</accession>
<dbReference type="Proteomes" id="UP000724686">
    <property type="component" value="Unassembled WGS sequence"/>
</dbReference>
<proteinExistence type="predicted"/>
<dbReference type="PANTHER" id="PTHR39639">
    <property type="entry name" value="CHROMOSOME 16, WHOLE GENOME SHOTGUN SEQUENCE"/>
    <property type="match status" value="1"/>
</dbReference>
<name>A0ABS2U8X4_9LEPT</name>
<organism evidence="2 3">
    <name type="scientific">Leptospira ainlahdjerensis</name>
    <dbReference type="NCBI Taxonomy" id="2810033"/>
    <lineage>
        <taxon>Bacteria</taxon>
        <taxon>Pseudomonadati</taxon>
        <taxon>Spirochaetota</taxon>
        <taxon>Spirochaetia</taxon>
        <taxon>Leptospirales</taxon>
        <taxon>Leptospiraceae</taxon>
        <taxon>Leptospira</taxon>
    </lineage>
</organism>
<comment type="caution">
    <text evidence="2">The sequence shown here is derived from an EMBL/GenBank/DDBJ whole genome shotgun (WGS) entry which is preliminary data.</text>
</comment>
<evidence type="ECO:0000313" key="3">
    <source>
        <dbReference type="Proteomes" id="UP000724686"/>
    </source>
</evidence>
<dbReference type="PANTHER" id="PTHR39639:SF1">
    <property type="entry name" value="DUF262 DOMAIN-CONTAINING PROTEIN"/>
    <property type="match status" value="1"/>
</dbReference>
<sequence>MENNLENDEFDKLLEEEEYHPPVSESESRAISYNISNSVEVLINKINNQEIDLSPEFQRDFVWDRKRASFFIDSLIIGLPIPSIFLGKRKEEESFFVIDGQQRLKTIISFFKEEYNSGKSKVKFKLIGLDKKEWNNFSYSELPEIVKRKFRNAIVNTTIIENIDKDPIIVNDIFHRLNTGGMPLNDQEIRNCIYRGEFNKFLIELNQNEEWRKLLGKIAPSKRFLDLELILRFAALHFNYDNYKEPMRNYLNIYMEESSVNFKKYKELKEIFDKTVHIIYSNVGPDAFKINKYFNRAVCDAVLIGTSFNIKKGTLTSNLKGAHKKLLKEKSFFLYVSESTTSSSNVRGRIELAKKNFSTEV</sequence>
<dbReference type="EMBL" id="JAFFPU010000013">
    <property type="protein sequence ID" value="MBM9576229.1"/>
    <property type="molecule type" value="Genomic_DNA"/>
</dbReference>